<proteinExistence type="inferred from homology"/>
<comment type="catalytic activity">
    <reaction evidence="1">
        <text>a 1,2-diacyl-sn-glycero-3-phosphocholine + H2O = a 1,2-diacyl-sn-glycero-3-phosphate + choline + H(+)</text>
        <dbReference type="Rhea" id="RHEA:14445"/>
        <dbReference type="ChEBI" id="CHEBI:15354"/>
        <dbReference type="ChEBI" id="CHEBI:15377"/>
        <dbReference type="ChEBI" id="CHEBI:15378"/>
        <dbReference type="ChEBI" id="CHEBI:57643"/>
        <dbReference type="ChEBI" id="CHEBI:58608"/>
        <dbReference type="EC" id="3.1.4.4"/>
    </reaction>
</comment>
<evidence type="ECO:0000313" key="12">
    <source>
        <dbReference type="Proteomes" id="UP000243459"/>
    </source>
</evidence>
<gene>
    <name evidence="11" type="ORF">A4U43_C04F28700</name>
</gene>
<dbReference type="Pfam" id="PF00168">
    <property type="entry name" value="C2"/>
    <property type="match status" value="1"/>
</dbReference>
<comment type="similarity">
    <text evidence="3">Belongs to the phospholipase D family. C2-PLD subfamily.</text>
</comment>
<dbReference type="OMA" id="ELCSENR"/>
<name>A0A5P1F9M3_ASPOF</name>
<dbReference type="PROSITE" id="PS50035">
    <property type="entry name" value="PLD"/>
    <property type="match status" value="1"/>
</dbReference>
<evidence type="ECO:0000256" key="8">
    <source>
        <dbReference type="ARBA" id="ARBA00023098"/>
    </source>
</evidence>
<dbReference type="PANTHER" id="PTHR18896">
    <property type="entry name" value="PHOSPHOLIPASE D"/>
    <property type="match status" value="1"/>
</dbReference>
<dbReference type="Gramene" id="ONK73230">
    <property type="protein sequence ID" value="ONK73230"/>
    <property type="gene ID" value="A4U43_C04F28700"/>
</dbReference>
<evidence type="ECO:0000256" key="2">
    <source>
        <dbReference type="ARBA" id="ARBA00001913"/>
    </source>
</evidence>
<dbReference type="SMART" id="SM00239">
    <property type="entry name" value="C2"/>
    <property type="match status" value="1"/>
</dbReference>
<dbReference type="CDD" id="cd04015">
    <property type="entry name" value="C2_plant_PLD"/>
    <property type="match status" value="1"/>
</dbReference>
<evidence type="ECO:0000256" key="7">
    <source>
        <dbReference type="ARBA" id="ARBA00022963"/>
    </source>
</evidence>
<dbReference type="InterPro" id="IPR035892">
    <property type="entry name" value="C2_domain_sf"/>
</dbReference>
<sequence length="535" mass="59800">MFGKRLSSMGKIDGLSAMTSDPYVSIVVGGAVVGRTYVVPNNEHPVWMQHFNVPVAHYAAEVEFLVKDSDIVGSQLIGSVMIPAEWIYSGERVEGIFPILGSSGKPCKPGATLRISMLYIPILRLSMYHLGVGAGPEYIGVPGTYFPLRKGGRVTLYQDAHVPDGLLPDLTLEGGHHYVHGQCWLDILEAISQARRLIYITGWSVFHTIRLVRGVGTGKDITLGELLKAKSQEGVRVLLLIWDDPTSRNILGYKMETGVIFTHHQKTVVLDADAGNFKRKIIAFVGGLDLCGGRYDTPRHPLFRTLQTLYKDDFHQPNFTVPVVNGPREPWHDLHTRIDGLAAYDVLTNFEERWLKTAKRHGIKKIKKSYDDALLNISRVPEILGMHESPYINDTDPETWHVQIFRSIDSNSVKGFPKDPKIATSKNLICGKNVLIDMSIHTAYVKAIRAAQHFLYIENQYFLGSSYNWDSNKDLGANNLIPIEIALKIANKIKANERFSAYIIVPMWPEGNPTGAATQRILYWQVSPGSEVYPV</sequence>
<feature type="domain" description="C2" evidence="9">
    <location>
        <begin position="1"/>
        <end position="97"/>
    </location>
</feature>
<dbReference type="EC" id="3.1.4.4" evidence="4"/>
<evidence type="ECO:0000256" key="4">
    <source>
        <dbReference type="ARBA" id="ARBA00012027"/>
    </source>
</evidence>
<reference evidence="12" key="1">
    <citation type="journal article" date="2017" name="Nat. Commun.">
        <title>The asparagus genome sheds light on the origin and evolution of a young Y chromosome.</title>
        <authorList>
            <person name="Harkess A."/>
            <person name="Zhou J."/>
            <person name="Xu C."/>
            <person name="Bowers J.E."/>
            <person name="Van der Hulst R."/>
            <person name="Ayyampalayam S."/>
            <person name="Mercati F."/>
            <person name="Riccardi P."/>
            <person name="McKain M.R."/>
            <person name="Kakrana A."/>
            <person name="Tang H."/>
            <person name="Ray J."/>
            <person name="Groenendijk J."/>
            <person name="Arikit S."/>
            <person name="Mathioni S.M."/>
            <person name="Nakano M."/>
            <person name="Shan H."/>
            <person name="Telgmann-Rauber A."/>
            <person name="Kanno A."/>
            <person name="Yue Z."/>
            <person name="Chen H."/>
            <person name="Li W."/>
            <person name="Chen Y."/>
            <person name="Xu X."/>
            <person name="Zhang Y."/>
            <person name="Luo S."/>
            <person name="Chen H."/>
            <person name="Gao J."/>
            <person name="Mao Z."/>
            <person name="Pires J.C."/>
            <person name="Luo M."/>
            <person name="Kudrna D."/>
            <person name="Wing R.A."/>
            <person name="Meyers B.C."/>
            <person name="Yi K."/>
            <person name="Kong H."/>
            <person name="Lavrijsen P."/>
            <person name="Sunseri F."/>
            <person name="Falavigna A."/>
            <person name="Ye Y."/>
            <person name="Leebens-Mack J.H."/>
            <person name="Chen G."/>
        </authorList>
    </citation>
    <scope>NUCLEOTIDE SEQUENCE [LARGE SCALE GENOMIC DNA]</scope>
    <source>
        <strain evidence="12">cv. DH0086</strain>
    </source>
</reference>
<evidence type="ECO:0000256" key="6">
    <source>
        <dbReference type="ARBA" id="ARBA00022801"/>
    </source>
</evidence>
<accession>A0A5P1F9M3</accession>
<dbReference type="Proteomes" id="UP000243459">
    <property type="component" value="Chromosome 4"/>
</dbReference>
<evidence type="ECO:0000259" key="10">
    <source>
        <dbReference type="PROSITE" id="PS50035"/>
    </source>
</evidence>
<keyword evidence="7" id="KW-0442">Lipid degradation</keyword>
<dbReference type="GO" id="GO:0009395">
    <property type="term" value="P:phospholipid catabolic process"/>
    <property type="evidence" value="ECO:0007669"/>
    <property type="project" value="TreeGrafter"/>
</dbReference>
<protein>
    <recommendedName>
        <fullName evidence="4">phospholipase D</fullName>
        <ecNumber evidence="4">3.1.4.4</ecNumber>
    </recommendedName>
</protein>
<dbReference type="SUPFAM" id="SSF49562">
    <property type="entry name" value="C2 domain (Calcium/lipid-binding domain, CaLB)"/>
    <property type="match status" value="1"/>
</dbReference>
<dbReference type="Gene3D" id="2.60.40.150">
    <property type="entry name" value="C2 domain"/>
    <property type="match status" value="1"/>
</dbReference>
<dbReference type="InterPro" id="IPR001736">
    <property type="entry name" value="PLipase_D/transphosphatidylase"/>
</dbReference>
<dbReference type="PANTHER" id="PTHR18896:SF65">
    <property type="entry name" value="PHOSPHOLIPASE D BETA 1"/>
    <property type="match status" value="1"/>
</dbReference>
<evidence type="ECO:0000256" key="3">
    <source>
        <dbReference type="ARBA" id="ARBA00010683"/>
    </source>
</evidence>
<feature type="domain" description="PLD phosphodiesterase" evidence="10">
    <location>
        <begin position="259"/>
        <end position="294"/>
    </location>
</feature>
<dbReference type="AlphaFoldDB" id="A0A5P1F9M3"/>
<dbReference type="GO" id="GO:0004630">
    <property type="term" value="F:phospholipase D activity"/>
    <property type="evidence" value="ECO:0007669"/>
    <property type="project" value="UniProtKB-EC"/>
</dbReference>
<keyword evidence="8" id="KW-0443">Lipid metabolism</keyword>
<keyword evidence="5" id="KW-0677">Repeat</keyword>
<evidence type="ECO:0000313" key="11">
    <source>
        <dbReference type="EMBL" id="ONK73230.1"/>
    </source>
</evidence>
<dbReference type="SUPFAM" id="SSF56024">
    <property type="entry name" value="Phospholipase D/nuclease"/>
    <property type="match status" value="2"/>
</dbReference>
<dbReference type="EMBL" id="CM007384">
    <property type="protein sequence ID" value="ONK73230.1"/>
    <property type="molecule type" value="Genomic_DNA"/>
</dbReference>
<comment type="cofactor">
    <cofactor evidence="2">
        <name>Ca(2+)</name>
        <dbReference type="ChEBI" id="CHEBI:29108"/>
    </cofactor>
</comment>
<keyword evidence="6" id="KW-0378">Hydrolase</keyword>
<organism evidence="11 12">
    <name type="scientific">Asparagus officinalis</name>
    <name type="common">Garden asparagus</name>
    <dbReference type="NCBI Taxonomy" id="4686"/>
    <lineage>
        <taxon>Eukaryota</taxon>
        <taxon>Viridiplantae</taxon>
        <taxon>Streptophyta</taxon>
        <taxon>Embryophyta</taxon>
        <taxon>Tracheophyta</taxon>
        <taxon>Spermatophyta</taxon>
        <taxon>Magnoliopsida</taxon>
        <taxon>Liliopsida</taxon>
        <taxon>Asparagales</taxon>
        <taxon>Asparagaceae</taxon>
        <taxon>Asparagoideae</taxon>
        <taxon>Asparagus</taxon>
    </lineage>
</organism>
<evidence type="ECO:0000256" key="1">
    <source>
        <dbReference type="ARBA" id="ARBA00000798"/>
    </source>
</evidence>
<dbReference type="InterPro" id="IPR000008">
    <property type="entry name" value="C2_dom"/>
</dbReference>
<evidence type="ECO:0000259" key="9">
    <source>
        <dbReference type="PROSITE" id="PS50004"/>
    </source>
</evidence>
<dbReference type="InterPro" id="IPR015679">
    <property type="entry name" value="PLipase_D_fam"/>
</dbReference>
<dbReference type="GO" id="GO:0005886">
    <property type="term" value="C:plasma membrane"/>
    <property type="evidence" value="ECO:0007669"/>
    <property type="project" value="TreeGrafter"/>
</dbReference>
<evidence type="ECO:0000256" key="5">
    <source>
        <dbReference type="ARBA" id="ARBA00022737"/>
    </source>
</evidence>
<dbReference type="Pfam" id="PF00614">
    <property type="entry name" value="PLDc"/>
    <property type="match status" value="1"/>
</dbReference>
<keyword evidence="12" id="KW-1185">Reference proteome</keyword>
<dbReference type="PROSITE" id="PS50004">
    <property type="entry name" value="C2"/>
    <property type="match status" value="1"/>
</dbReference>
<dbReference type="Gene3D" id="3.30.870.10">
    <property type="entry name" value="Endonuclease Chain A"/>
    <property type="match status" value="2"/>
</dbReference>